<dbReference type="InterPro" id="IPR019734">
    <property type="entry name" value="TPR_rpt"/>
</dbReference>
<evidence type="ECO:0000313" key="2">
    <source>
        <dbReference type="EMBL" id="MCY7007960.1"/>
    </source>
</evidence>
<keyword evidence="1" id="KW-0472">Membrane</keyword>
<evidence type="ECO:0000256" key="1">
    <source>
        <dbReference type="SAM" id="Phobius"/>
    </source>
</evidence>
<keyword evidence="1" id="KW-1133">Transmembrane helix</keyword>
<proteinExistence type="predicted"/>
<evidence type="ECO:0000313" key="3">
    <source>
        <dbReference type="Proteomes" id="UP001062738"/>
    </source>
</evidence>
<dbReference type="Proteomes" id="UP001062738">
    <property type="component" value="Unassembled WGS sequence"/>
</dbReference>
<name>A0ABT4DH79_FUSSI</name>
<sequence>MKKILIIIFIIVIFIIVGGIFGYKKILSNEKENKIIQLFNKDFLGNFSKNKKEIIEKLKTLNREEADELYEQYLENNNIIVENLNKEHKNLLLNDIYNNEDSSKNFTDKEWEVANKFLNKYDLELWYIGRGHVSIREVSDFYYKIFKDYVTDDYREYLKITAKENEEVYESESGLAITLEELGDRIVTWENFLEKYPNSKLNDKVNNICNSYRRDYVLGVPGGVYDYKESADEYNRFVKKYPNSPTTELLEYYLENVNLNNPRDNDSEALSKMIDKYIEKYFYLGYLENRKKGNFFSYESNELFEKFNMDKKEIIQLLKNLNKEEANKIYEEYLESNFKILEKIEENDYEVLDNVFYVGEGNLDKGKLDKQNKFLDNYGLEIVENEIGLMITEKKDFYYNIFKNYVSDDYRDFLKLRSEDVDYIDYVSSFDKYSEIIADKIVAWENFLEKYPDSKLEKKANDICQSYRVDYITSLIFPSTTEALINGRSNRAVEELNRFIKKYPNSPTTKIIKFYLENYKNEDINDILADKIEEIYSKGE</sequence>
<keyword evidence="3" id="KW-1185">Reference proteome</keyword>
<protein>
    <submittedName>
        <fullName evidence="2">Tetratricopeptide repeat protein</fullName>
    </submittedName>
</protein>
<comment type="caution">
    <text evidence="2">The sequence shown here is derived from an EMBL/GenBank/DDBJ whole genome shotgun (WGS) entry which is preliminary data.</text>
</comment>
<dbReference type="RefSeq" id="WP_265151977.1">
    <property type="nucleotide sequence ID" value="NZ_JAOXXL010000010.1"/>
</dbReference>
<organism evidence="2 3">
    <name type="scientific">Fusobacterium simiae</name>
    <dbReference type="NCBI Taxonomy" id="855"/>
    <lineage>
        <taxon>Bacteria</taxon>
        <taxon>Fusobacteriati</taxon>
        <taxon>Fusobacteriota</taxon>
        <taxon>Fusobacteriia</taxon>
        <taxon>Fusobacteriales</taxon>
        <taxon>Fusobacteriaceae</taxon>
        <taxon>Fusobacterium</taxon>
    </lineage>
</organism>
<feature type="transmembrane region" description="Helical" evidence="1">
    <location>
        <begin position="5"/>
        <end position="23"/>
    </location>
</feature>
<dbReference type="Gene3D" id="1.25.40.10">
    <property type="entry name" value="Tetratricopeptide repeat domain"/>
    <property type="match status" value="1"/>
</dbReference>
<dbReference type="EMBL" id="JAOXXL010000010">
    <property type="protein sequence ID" value="MCY7007960.1"/>
    <property type="molecule type" value="Genomic_DNA"/>
</dbReference>
<dbReference type="Pfam" id="PF13174">
    <property type="entry name" value="TPR_6"/>
    <property type="match status" value="1"/>
</dbReference>
<accession>A0ABT4DH79</accession>
<keyword evidence="1" id="KW-0812">Transmembrane</keyword>
<dbReference type="InterPro" id="IPR011990">
    <property type="entry name" value="TPR-like_helical_dom_sf"/>
</dbReference>
<gene>
    <name evidence="2" type="ORF">OCK72_04720</name>
</gene>
<reference evidence="2" key="1">
    <citation type="submission" date="2022-09" db="EMBL/GenBank/DDBJ databases">
        <authorList>
            <person name="Zoaiter M."/>
        </authorList>
    </citation>
    <scope>NUCLEOTIDE SEQUENCE</scope>
    <source>
        <strain evidence="2">DSM 19848</strain>
    </source>
</reference>